<sequence length="135" mass="15276">MIRVRSKNVLLVAPDTFSVELLPNNKMFRHISSTGNIFPSIHELKPNVVIFDYDYLTADIEKILRRISSNPAYSKIKICCYKTKEHTKEDALLKALGADHVFYPEDFKKPEKGNGIVNAISGVFDVTFMALLAKT</sequence>
<accession>A0A1G7FH67</accession>
<dbReference type="EMBL" id="FNAI01000009">
    <property type="protein sequence ID" value="SDE75167.1"/>
    <property type="molecule type" value="Genomic_DNA"/>
</dbReference>
<evidence type="ECO:0000313" key="2">
    <source>
        <dbReference type="Proteomes" id="UP000199072"/>
    </source>
</evidence>
<name>A0A1G7FH67_9SPHI</name>
<dbReference type="Proteomes" id="UP000199072">
    <property type="component" value="Unassembled WGS sequence"/>
</dbReference>
<dbReference type="AlphaFoldDB" id="A0A1G7FH67"/>
<gene>
    <name evidence="1" type="ORF">SAMN05216464_10955</name>
</gene>
<keyword evidence="2" id="KW-1185">Reference proteome</keyword>
<evidence type="ECO:0008006" key="3">
    <source>
        <dbReference type="Google" id="ProtNLM"/>
    </source>
</evidence>
<reference evidence="1 2" key="1">
    <citation type="submission" date="2016-10" db="EMBL/GenBank/DDBJ databases">
        <authorList>
            <person name="de Groot N.N."/>
        </authorList>
    </citation>
    <scope>NUCLEOTIDE SEQUENCE [LARGE SCALE GENOMIC DNA]</scope>
    <source>
        <strain evidence="1 2">47C3B</strain>
    </source>
</reference>
<protein>
    <recommendedName>
        <fullName evidence="3">Response regulatory domain-containing protein</fullName>
    </recommendedName>
</protein>
<evidence type="ECO:0000313" key="1">
    <source>
        <dbReference type="EMBL" id="SDE75167.1"/>
    </source>
</evidence>
<proteinExistence type="predicted"/>
<organism evidence="1 2">
    <name type="scientific">Mucilaginibacter pineti</name>
    <dbReference type="NCBI Taxonomy" id="1391627"/>
    <lineage>
        <taxon>Bacteria</taxon>
        <taxon>Pseudomonadati</taxon>
        <taxon>Bacteroidota</taxon>
        <taxon>Sphingobacteriia</taxon>
        <taxon>Sphingobacteriales</taxon>
        <taxon>Sphingobacteriaceae</taxon>
        <taxon>Mucilaginibacter</taxon>
    </lineage>
</organism>